<comment type="subcellular location">
    <subcellularLocation>
        <location evidence="1">Cell inner membrane</location>
        <topology evidence="1">Single-pass membrane protein</topology>
    </subcellularLocation>
    <subcellularLocation>
        <location evidence="15">Cell membrane</location>
        <topology evidence="15">Single-pass membrane protein</topology>
    </subcellularLocation>
</comment>
<comment type="function">
    <text evidence="12 15">F(1)F(0) ATP synthase produces ATP from ADP in the presence of a proton or sodium gradient. F-type ATPases consist of two structural domains, F(1) containing the extramembraneous catalytic core and F(0) containing the membrane proton channel, linked together by a central stalk and a peripheral stalk. During catalysis, ATP synthesis in the catalytic domain of F(1) is coupled via a rotary mechanism of the central stalk subunits to proton translocation.</text>
</comment>
<evidence type="ECO:0000256" key="6">
    <source>
        <dbReference type="ARBA" id="ARBA00022692"/>
    </source>
</evidence>
<comment type="caution">
    <text evidence="19">The sequence shown here is derived from an EMBL/GenBank/DDBJ whole genome shotgun (WGS) entry which is preliminary data.</text>
</comment>
<evidence type="ECO:0000256" key="3">
    <source>
        <dbReference type="ARBA" id="ARBA00022448"/>
    </source>
</evidence>
<dbReference type="GO" id="GO:0046933">
    <property type="term" value="F:proton-transporting ATP synthase activity, rotational mechanism"/>
    <property type="evidence" value="ECO:0007669"/>
    <property type="project" value="UniProtKB-UniRule"/>
</dbReference>
<evidence type="ECO:0000256" key="15">
    <source>
        <dbReference type="HAMAP-Rule" id="MF_01398"/>
    </source>
</evidence>
<keyword evidence="11 15" id="KW-0066">ATP synthesis</keyword>
<evidence type="ECO:0000256" key="12">
    <source>
        <dbReference type="ARBA" id="ARBA00025198"/>
    </source>
</evidence>
<dbReference type="Gene3D" id="6.10.250.1580">
    <property type="match status" value="1"/>
</dbReference>
<dbReference type="HAMAP" id="MF_01398">
    <property type="entry name" value="ATP_synth_b_bprime"/>
    <property type="match status" value="1"/>
</dbReference>
<feature type="coiled-coil region" evidence="17">
    <location>
        <begin position="99"/>
        <end position="159"/>
    </location>
</feature>
<proteinExistence type="inferred from homology"/>
<evidence type="ECO:0000256" key="11">
    <source>
        <dbReference type="ARBA" id="ARBA00023310"/>
    </source>
</evidence>
<dbReference type="PANTHER" id="PTHR33445">
    <property type="entry name" value="ATP SYNTHASE SUBUNIT B', CHLOROPLASTIC"/>
    <property type="match status" value="1"/>
</dbReference>
<evidence type="ECO:0000256" key="8">
    <source>
        <dbReference type="ARBA" id="ARBA00022989"/>
    </source>
</evidence>
<evidence type="ECO:0000256" key="5">
    <source>
        <dbReference type="ARBA" id="ARBA00022547"/>
    </source>
</evidence>
<keyword evidence="10 15" id="KW-0472">Membrane</keyword>
<evidence type="ECO:0000256" key="1">
    <source>
        <dbReference type="ARBA" id="ARBA00004377"/>
    </source>
</evidence>
<organism evidence="19 20">
    <name type="scientific">Mesorhizobium denitrificans</name>
    <dbReference type="NCBI Taxonomy" id="2294114"/>
    <lineage>
        <taxon>Bacteria</taxon>
        <taxon>Pseudomonadati</taxon>
        <taxon>Pseudomonadota</taxon>
        <taxon>Alphaproteobacteria</taxon>
        <taxon>Hyphomicrobiales</taxon>
        <taxon>Phyllobacteriaceae</taxon>
        <taxon>Mesorhizobium</taxon>
    </lineage>
</organism>
<accession>A0A371XI30</accession>
<evidence type="ECO:0000256" key="7">
    <source>
        <dbReference type="ARBA" id="ARBA00022781"/>
    </source>
</evidence>
<dbReference type="GO" id="GO:0005886">
    <property type="term" value="C:plasma membrane"/>
    <property type="evidence" value="ECO:0007669"/>
    <property type="project" value="UniProtKB-SubCell"/>
</dbReference>
<dbReference type="AlphaFoldDB" id="A0A371XI30"/>
<evidence type="ECO:0000256" key="13">
    <source>
        <dbReference type="ARBA" id="ARBA00025614"/>
    </source>
</evidence>
<evidence type="ECO:0000256" key="10">
    <source>
        <dbReference type="ARBA" id="ARBA00023136"/>
    </source>
</evidence>
<dbReference type="InterPro" id="IPR050059">
    <property type="entry name" value="ATP_synthase_B_chain"/>
</dbReference>
<evidence type="ECO:0000313" key="19">
    <source>
        <dbReference type="EMBL" id="RFC68890.1"/>
    </source>
</evidence>
<dbReference type="GO" id="GO:0045259">
    <property type="term" value="C:proton-transporting ATP synthase complex"/>
    <property type="evidence" value="ECO:0007669"/>
    <property type="project" value="UniProtKB-KW"/>
</dbReference>
<dbReference type="PANTHER" id="PTHR33445:SF1">
    <property type="entry name" value="ATP SYNTHASE SUBUNIT B"/>
    <property type="match status" value="1"/>
</dbReference>
<keyword evidence="7 15" id="KW-0375">Hydrogen ion transport</keyword>
<keyword evidence="5 15" id="KW-0138">CF(0)</keyword>
<feature type="region of interest" description="Disordered" evidence="18">
    <location>
        <begin position="1"/>
        <end position="52"/>
    </location>
</feature>
<evidence type="ECO:0000256" key="4">
    <source>
        <dbReference type="ARBA" id="ARBA00022475"/>
    </source>
</evidence>
<evidence type="ECO:0000256" key="9">
    <source>
        <dbReference type="ARBA" id="ARBA00023065"/>
    </source>
</evidence>
<evidence type="ECO:0000256" key="14">
    <source>
        <dbReference type="ARBA" id="ARBA00025830"/>
    </source>
</evidence>
<keyword evidence="9 15" id="KW-0406">Ion transport</keyword>
<dbReference type="RefSeq" id="WP_116622658.1">
    <property type="nucleotide sequence ID" value="NZ_QURN01000003.1"/>
</dbReference>
<reference evidence="20" key="1">
    <citation type="submission" date="2018-08" db="EMBL/GenBank/DDBJ databases">
        <authorList>
            <person name="Im W.T."/>
        </authorList>
    </citation>
    <scope>NUCLEOTIDE SEQUENCE [LARGE SCALE GENOMIC DNA]</scope>
    <source>
        <strain evidence="20">LA-28</strain>
    </source>
</reference>
<dbReference type="Pfam" id="PF00430">
    <property type="entry name" value="ATP-synt_B"/>
    <property type="match status" value="1"/>
</dbReference>
<dbReference type="NCBIfam" id="NF006612">
    <property type="entry name" value="PRK09174.1"/>
    <property type="match status" value="1"/>
</dbReference>
<comment type="function">
    <text evidence="13">Component of the F(0) channel, it forms part of the peripheral stalk, linking F(1) to F(0). The b'-subunit is a diverged and duplicated form of b found in plants and photosynthetic bacteria.</text>
</comment>
<evidence type="ECO:0000256" key="17">
    <source>
        <dbReference type="SAM" id="Coils"/>
    </source>
</evidence>
<comment type="subunit">
    <text evidence="14 15">F-type ATPases have 2 components, F(1) - the catalytic core - and F(0) - the membrane proton channel. F(1) has five subunits: alpha(3), beta(3), gamma(1), delta(1), epsilon(1). F(0) has three main subunits: a(1), b(2) and c(10-14). The alpha and beta chains form an alternating ring which encloses part of the gamma chain. F(1) is attached to F(0) by a central stalk formed by the gamma and epsilon chains, while a peripheral stalk is formed by the delta and b chains.</text>
</comment>
<dbReference type="CDD" id="cd06503">
    <property type="entry name" value="ATP-synt_Fo_b"/>
    <property type="match status" value="1"/>
</dbReference>
<name>A0A371XI30_9HYPH</name>
<evidence type="ECO:0000256" key="2">
    <source>
        <dbReference type="ARBA" id="ARBA00005513"/>
    </source>
</evidence>
<keyword evidence="20" id="KW-1185">Reference proteome</keyword>
<evidence type="ECO:0000256" key="16">
    <source>
        <dbReference type="RuleBase" id="RU003848"/>
    </source>
</evidence>
<comment type="similarity">
    <text evidence="2 15 16">Belongs to the ATPase B chain family.</text>
</comment>
<dbReference type="GO" id="GO:0046961">
    <property type="term" value="F:proton-transporting ATPase activity, rotational mechanism"/>
    <property type="evidence" value="ECO:0007669"/>
    <property type="project" value="TreeGrafter"/>
</dbReference>
<protein>
    <recommendedName>
        <fullName evidence="15">ATP synthase subunit b</fullName>
    </recommendedName>
    <alternativeName>
        <fullName evidence="15">ATP synthase F(0) sector subunit b</fullName>
    </alternativeName>
    <alternativeName>
        <fullName evidence="15">ATPase subunit I</fullName>
    </alternativeName>
    <alternativeName>
        <fullName evidence="15">F-type ATPase subunit b</fullName>
        <shortName evidence="15">F-ATPase subunit b</shortName>
    </alternativeName>
</protein>
<feature type="transmembrane region" description="Helical" evidence="15">
    <location>
        <begin position="58"/>
        <end position="76"/>
    </location>
</feature>
<keyword evidence="8 15" id="KW-1133">Transmembrane helix</keyword>
<dbReference type="EMBL" id="QURN01000003">
    <property type="protein sequence ID" value="RFC68890.1"/>
    <property type="molecule type" value="Genomic_DNA"/>
</dbReference>
<dbReference type="InterPro" id="IPR002146">
    <property type="entry name" value="ATP_synth_b/b'su_bac/chlpt"/>
</dbReference>
<keyword evidence="3 15" id="KW-0813">Transport</keyword>
<evidence type="ECO:0000313" key="20">
    <source>
        <dbReference type="Proteomes" id="UP000262379"/>
    </source>
</evidence>
<keyword evidence="6 15" id="KW-0812">Transmembrane</keyword>
<keyword evidence="17" id="KW-0175">Coiled coil</keyword>
<dbReference type="Proteomes" id="UP000262379">
    <property type="component" value="Unassembled WGS sequence"/>
</dbReference>
<sequence length="209" mass="22198">MFVTSAYAQEAQPAEGESHAPAGETHAAPADAQAGETHTETGIEHGGGAFPPFDPSNYPSQLLWLAITFGLFYLFLKKVIVPRIGGILEVRHDRIAQDLDQAARMKEDADAAVAAYEQELAEARANANTIGQTARDSAKADAEVERKKVEAELDGKMAEAEKRIGGIKSKAMAEVSNIAEETATAIVQQLTGTKVDKPTVAAAVKAVRN</sequence>
<gene>
    <name evidence="15" type="primary">atpF</name>
    <name evidence="19" type="ORF">DY251_04520</name>
</gene>
<evidence type="ECO:0000256" key="18">
    <source>
        <dbReference type="SAM" id="MobiDB-lite"/>
    </source>
</evidence>
<keyword evidence="4 15" id="KW-1003">Cell membrane</keyword>